<protein>
    <submittedName>
        <fullName evidence="2">Uncharacterized protein</fullName>
    </submittedName>
</protein>
<dbReference type="AlphaFoldDB" id="A0A6V8QQL6"/>
<comment type="caution">
    <text evidence="2">The sequence shown here is derived from an EMBL/GenBank/DDBJ whole genome shotgun (WGS) entry which is preliminary data.</text>
</comment>
<dbReference type="Proteomes" id="UP000517252">
    <property type="component" value="Unassembled WGS sequence"/>
</dbReference>
<feature type="region of interest" description="Disordered" evidence="1">
    <location>
        <begin position="1"/>
        <end position="23"/>
    </location>
</feature>
<organism evidence="2 3">
    <name type="scientific">Trichoderma asperellum</name>
    <name type="common">Filamentous fungus</name>
    <dbReference type="NCBI Taxonomy" id="101201"/>
    <lineage>
        <taxon>Eukaryota</taxon>
        <taxon>Fungi</taxon>
        <taxon>Dikarya</taxon>
        <taxon>Ascomycota</taxon>
        <taxon>Pezizomycotina</taxon>
        <taxon>Sordariomycetes</taxon>
        <taxon>Hypocreomycetidae</taxon>
        <taxon>Hypocreales</taxon>
        <taxon>Hypocreaceae</taxon>
        <taxon>Trichoderma</taxon>
    </lineage>
</organism>
<name>A0A6V8QQL6_TRIAP</name>
<evidence type="ECO:0000313" key="2">
    <source>
        <dbReference type="EMBL" id="GFP54847.1"/>
    </source>
</evidence>
<evidence type="ECO:0000313" key="3">
    <source>
        <dbReference type="Proteomes" id="UP000517252"/>
    </source>
</evidence>
<sequence>MPAFSARNAQKSAIPTERQPQPLIDPVQFHHQAPRAKAAKTSRDWGIGSGLALVRGENLMCAAVLEWLANGAAVVLHPHVSGGKRRVQCHAEPQVSLPAHKALALEVPVLVGRSFRGHVPKLAQALCLTIAPEPDAICALLCCFVAERKEPGCPLKRAKEGTALG</sequence>
<proteinExistence type="predicted"/>
<dbReference type="EMBL" id="BLZH01000004">
    <property type="protein sequence ID" value="GFP54847.1"/>
    <property type="molecule type" value="Genomic_DNA"/>
</dbReference>
<evidence type="ECO:0000256" key="1">
    <source>
        <dbReference type="SAM" id="MobiDB-lite"/>
    </source>
</evidence>
<accession>A0A6V8QQL6</accession>
<gene>
    <name evidence="2" type="ORF">TASIC1_0004047100</name>
</gene>
<reference evidence="2 3" key="1">
    <citation type="submission" date="2020-07" db="EMBL/GenBank/DDBJ databases">
        <title>Trichoderma asperellum IC-1 whole genome shotgun sequence.</title>
        <authorList>
            <person name="Kanamasa S."/>
            <person name="Takahashi H."/>
        </authorList>
    </citation>
    <scope>NUCLEOTIDE SEQUENCE [LARGE SCALE GENOMIC DNA]</scope>
    <source>
        <strain evidence="2 3">IC-1</strain>
    </source>
</reference>